<evidence type="ECO:0000256" key="4">
    <source>
        <dbReference type="ARBA" id="ARBA00022719"/>
    </source>
</evidence>
<evidence type="ECO:0000313" key="13">
    <source>
        <dbReference type="Proteomes" id="UP000034176"/>
    </source>
</evidence>
<dbReference type="GO" id="GO:0016491">
    <property type="term" value="F:oxidoreductase activity"/>
    <property type="evidence" value="ECO:0007669"/>
    <property type="project" value="UniProtKB-KW"/>
</dbReference>
<comment type="subcellular location">
    <subcellularLocation>
        <location evidence="1">Membrane</location>
        <topology evidence="1">Multi-pass membrane protein</topology>
    </subcellularLocation>
</comment>
<evidence type="ECO:0000256" key="3">
    <source>
        <dbReference type="ARBA" id="ARBA00022692"/>
    </source>
</evidence>
<keyword evidence="7 10" id="KW-0472">Membrane</keyword>
<feature type="transmembrane region" description="Helical" evidence="10">
    <location>
        <begin position="52"/>
        <end position="77"/>
    </location>
</feature>
<accession>A0A0G0ASJ0</accession>
<evidence type="ECO:0000259" key="11">
    <source>
        <dbReference type="SMART" id="SM00756"/>
    </source>
</evidence>
<evidence type="ECO:0000256" key="2">
    <source>
        <dbReference type="ARBA" id="ARBA00006214"/>
    </source>
</evidence>
<sequence length="198" mass="22540">MKKYLTYTSIVLVILGVVDAGYLTWEHYAQVIPPCYIGGWFSDCGKVLTSQYAVILGVPLSLIGLVFYTVEATLMFLAVNKNRLARMGLIITSIGGFIASLVFIFLMYKLQAICLYCLGSAIISFLLFTFINYIYRQDRIRLATIIFSQIYTNFAKPIFFRIDPEKIHVTMVYFGEIIGKFKLAQIFLYQSSGLSCRF</sequence>
<dbReference type="InterPro" id="IPR012932">
    <property type="entry name" value="VKOR"/>
</dbReference>
<feature type="domain" description="Vitamin K epoxide reductase" evidence="11">
    <location>
        <begin position="2"/>
        <end position="135"/>
    </location>
</feature>
<evidence type="ECO:0000256" key="10">
    <source>
        <dbReference type="SAM" id="Phobius"/>
    </source>
</evidence>
<dbReference type="GO" id="GO:0016020">
    <property type="term" value="C:membrane"/>
    <property type="evidence" value="ECO:0007669"/>
    <property type="project" value="UniProtKB-SubCell"/>
</dbReference>
<comment type="caution">
    <text evidence="12">The sequence shown here is derived from an EMBL/GenBank/DDBJ whole genome shotgun (WGS) entry which is preliminary data.</text>
</comment>
<keyword evidence="6" id="KW-0560">Oxidoreductase</keyword>
<keyword evidence="5 10" id="KW-1133">Transmembrane helix</keyword>
<dbReference type="InterPro" id="IPR038354">
    <property type="entry name" value="VKOR_sf"/>
</dbReference>
<dbReference type="AlphaFoldDB" id="A0A0G0ASJ0"/>
<evidence type="ECO:0000256" key="6">
    <source>
        <dbReference type="ARBA" id="ARBA00023002"/>
    </source>
</evidence>
<dbReference type="GO" id="GO:0048038">
    <property type="term" value="F:quinone binding"/>
    <property type="evidence" value="ECO:0007669"/>
    <property type="project" value="UniProtKB-KW"/>
</dbReference>
<protein>
    <submittedName>
        <fullName evidence="12">Thioredoxin domain protein 2</fullName>
    </submittedName>
</protein>
<dbReference type="PANTHER" id="PTHR34573">
    <property type="entry name" value="VKC DOMAIN-CONTAINING PROTEIN"/>
    <property type="match status" value="1"/>
</dbReference>
<gene>
    <name evidence="12" type="ORF">UR52_C0002G0087</name>
</gene>
<dbReference type="Proteomes" id="UP000034176">
    <property type="component" value="Unassembled WGS sequence"/>
</dbReference>
<dbReference type="CDD" id="cd12916">
    <property type="entry name" value="VKOR_1"/>
    <property type="match status" value="1"/>
</dbReference>
<name>A0A0G0ASJ0_9BACT</name>
<keyword evidence="8" id="KW-1015">Disulfide bond</keyword>
<dbReference type="EMBL" id="LBPN01000002">
    <property type="protein sequence ID" value="KKP59859.1"/>
    <property type="molecule type" value="Genomic_DNA"/>
</dbReference>
<dbReference type="STRING" id="1618434.UR52_C0002G0087"/>
<dbReference type="Gene3D" id="1.20.1440.130">
    <property type="entry name" value="VKOR domain"/>
    <property type="match status" value="1"/>
</dbReference>
<keyword evidence="9" id="KW-0676">Redox-active center</keyword>
<comment type="similarity">
    <text evidence="2">Belongs to the VKOR family.</text>
</comment>
<keyword evidence="3 10" id="KW-0812">Transmembrane</keyword>
<dbReference type="SMART" id="SM00756">
    <property type="entry name" value="VKc"/>
    <property type="match status" value="1"/>
</dbReference>
<evidence type="ECO:0000256" key="1">
    <source>
        <dbReference type="ARBA" id="ARBA00004141"/>
    </source>
</evidence>
<evidence type="ECO:0000256" key="5">
    <source>
        <dbReference type="ARBA" id="ARBA00022989"/>
    </source>
</evidence>
<evidence type="ECO:0000256" key="7">
    <source>
        <dbReference type="ARBA" id="ARBA00023136"/>
    </source>
</evidence>
<dbReference type="PANTHER" id="PTHR34573:SF1">
    <property type="entry name" value="VITAMIN K EPOXIDE REDUCTASE DOMAIN-CONTAINING PROTEIN"/>
    <property type="match status" value="1"/>
</dbReference>
<evidence type="ECO:0000313" key="12">
    <source>
        <dbReference type="EMBL" id="KKP59859.1"/>
    </source>
</evidence>
<reference evidence="12 13" key="1">
    <citation type="journal article" date="2015" name="Nature">
        <title>rRNA introns, odd ribosomes, and small enigmatic genomes across a large radiation of phyla.</title>
        <authorList>
            <person name="Brown C.T."/>
            <person name="Hug L.A."/>
            <person name="Thomas B.C."/>
            <person name="Sharon I."/>
            <person name="Castelle C.J."/>
            <person name="Singh A."/>
            <person name="Wilkins M.J."/>
            <person name="Williams K.H."/>
            <person name="Banfield J.F."/>
        </authorList>
    </citation>
    <scope>NUCLEOTIDE SEQUENCE [LARGE SCALE GENOMIC DNA]</scope>
</reference>
<dbReference type="Pfam" id="PF07884">
    <property type="entry name" value="VKOR"/>
    <property type="match status" value="1"/>
</dbReference>
<proteinExistence type="inferred from homology"/>
<dbReference type="InterPro" id="IPR044698">
    <property type="entry name" value="VKOR/LTO1"/>
</dbReference>
<organism evidence="12 13">
    <name type="scientific">Candidatus Gottesmanbacteria bacterium GW2011_GWA1_34_13</name>
    <dbReference type="NCBI Taxonomy" id="1618434"/>
    <lineage>
        <taxon>Bacteria</taxon>
        <taxon>Candidatus Gottesmaniibacteriota</taxon>
    </lineage>
</organism>
<feature type="transmembrane region" description="Helical" evidence="10">
    <location>
        <begin position="113"/>
        <end position="135"/>
    </location>
</feature>
<evidence type="ECO:0000256" key="9">
    <source>
        <dbReference type="ARBA" id="ARBA00023284"/>
    </source>
</evidence>
<evidence type="ECO:0000256" key="8">
    <source>
        <dbReference type="ARBA" id="ARBA00023157"/>
    </source>
</evidence>
<feature type="transmembrane region" description="Helical" evidence="10">
    <location>
        <begin position="89"/>
        <end position="107"/>
    </location>
</feature>
<keyword evidence="4" id="KW-0874">Quinone</keyword>